<evidence type="ECO:0000313" key="2">
    <source>
        <dbReference type="EMBL" id="OIJ20768.1"/>
    </source>
</evidence>
<name>A0A1S2M7R0_9BACI</name>
<evidence type="ECO:0000313" key="3">
    <source>
        <dbReference type="Proteomes" id="UP000180057"/>
    </source>
</evidence>
<proteinExistence type="predicted"/>
<dbReference type="InterPro" id="IPR041135">
    <property type="entry name" value="Nmad3"/>
</dbReference>
<dbReference type="Proteomes" id="UP000180057">
    <property type="component" value="Unassembled WGS sequence"/>
</dbReference>
<sequence>MASYLIGYIDPRRNEGHEDPYFSEYTYGDFKLNGKKLRENVKPGDFLFFHTTMRKKRYLTSFYEVEIVLPVSKAQQDE</sequence>
<dbReference type="EMBL" id="MLQS01000007">
    <property type="protein sequence ID" value="OIJ20768.1"/>
    <property type="molecule type" value="Genomic_DNA"/>
</dbReference>
<organism evidence="2 3">
    <name type="scientific">Anaerobacillus alkalidiazotrophicus</name>
    <dbReference type="NCBI Taxonomy" id="472963"/>
    <lineage>
        <taxon>Bacteria</taxon>
        <taxon>Bacillati</taxon>
        <taxon>Bacillota</taxon>
        <taxon>Bacilli</taxon>
        <taxon>Bacillales</taxon>
        <taxon>Bacillaceae</taxon>
        <taxon>Anaerobacillus</taxon>
    </lineage>
</organism>
<comment type="caution">
    <text evidence="2">The sequence shown here is derived from an EMBL/GenBank/DDBJ whole genome shotgun (WGS) entry which is preliminary data.</text>
</comment>
<protein>
    <recommendedName>
        <fullName evidence="1">Nucleotide modification associated domain-containing protein</fullName>
    </recommendedName>
</protein>
<dbReference type="AlphaFoldDB" id="A0A1S2M7R0"/>
<dbReference type="Pfam" id="PF18754">
    <property type="entry name" value="Nmad3"/>
    <property type="match status" value="1"/>
</dbReference>
<accession>A0A1S2M7R0</accession>
<feature type="domain" description="Nucleotide modification associated" evidence="1">
    <location>
        <begin position="13"/>
        <end position="56"/>
    </location>
</feature>
<dbReference type="RefSeq" id="WP_071389242.1">
    <property type="nucleotide sequence ID" value="NZ_MLQS01000007.1"/>
</dbReference>
<dbReference type="OrthoDB" id="2831590at2"/>
<gene>
    <name evidence="2" type="ORF">BKP45_08185</name>
</gene>
<keyword evidence="3" id="KW-1185">Reference proteome</keyword>
<evidence type="ECO:0000259" key="1">
    <source>
        <dbReference type="Pfam" id="PF18754"/>
    </source>
</evidence>
<reference evidence="2 3" key="1">
    <citation type="submission" date="2016-10" db="EMBL/GenBank/DDBJ databases">
        <title>Draft genome sequences of four alkaliphilic bacteria belonging to the Anaerobacillus genus.</title>
        <authorList>
            <person name="Bassil N.M."/>
            <person name="Lloyd J.R."/>
        </authorList>
    </citation>
    <scope>NUCLEOTIDE SEQUENCE [LARGE SCALE GENOMIC DNA]</scope>
    <source>
        <strain evidence="2 3">DSM 22531</strain>
    </source>
</reference>